<evidence type="ECO:0000256" key="1">
    <source>
        <dbReference type="SAM" id="Phobius"/>
    </source>
</evidence>
<dbReference type="KEGG" id="chk:D4L85_01485"/>
<dbReference type="AlphaFoldDB" id="A0A385SEG3"/>
<feature type="transmembrane region" description="Helical" evidence="1">
    <location>
        <begin position="63"/>
        <end position="80"/>
    </location>
</feature>
<proteinExistence type="predicted"/>
<dbReference type="RefSeq" id="WP_119752653.1">
    <property type="nucleotide sequence ID" value="NZ_CP032382.1"/>
</dbReference>
<feature type="transmembrane region" description="Helical" evidence="1">
    <location>
        <begin position="169"/>
        <end position="189"/>
    </location>
</feature>
<keyword evidence="3" id="KW-1185">Reference proteome</keyword>
<reference evidence="3" key="1">
    <citation type="submission" date="2018-09" db="EMBL/GenBank/DDBJ databases">
        <title>Chryseolinea sp. KIS68-18 isolated from soil.</title>
        <authorList>
            <person name="Weon H.-Y."/>
            <person name="Kwon S.-W."/>
            <person name="Lee S.A."/>
        </authorList>
    </citation>
    <scope>NUCLEOTIDE SEQUENCE [LARGE SCALE GENOMIC DNA]</scope>
    <source>
        <strain evidence="3">KIS68-18</strain>
    </source>
</reference>
<name>A0A385SEG3_9BACT</name>
<dbReference type="EMBL" id="CP032382">
    <property type="protein sequence ID" value="AYB29334.1"/>
    <property type="molecule type" value="Genomic_DNA"/>
</dbReference>
<feature type="transmembrane region" description="Helical" evidence="1">
    <location>
        <begin position="100"/>
        <end position="117"/>
    </location>
</feature>
<feature type="transmembrane region" description="Helical" evidence="1">
    <location>
        <begin position="201"/>
        <end position="225"/>
    </location>
</feature>
<keyword evidence="1" id="KW-0472">Membrane</keyword>
<accession>A0A385SEG3</accession>
<evidence type="ECO:0000313" key="2">
    <source>
        <dbReference type="EMBL" id="AYB29334.1"/>
    </source>
</evidence>
<dbReference type="Proteomes" id="UP000266183">
    <property type="component" value="Chromosome"/>
</dbReference>
<protein>
    <submittedName>
        <fullName evidence="2">Uncharacterized protein</fullName>
    </submittedName>
</protein>
<sequence>MESPSDDSSDPKKYWEDDFEGLGIDKIVKFFRTIIFYFYPKENQDPEIWYKIRDHSYSGISKPMTFITLAFALALLTITLGEDGFKLEGFLKLDVPKESYLIVLGMVFLGVVPYGFILNKFLRDKNVKPIETIKVCAYNVGGVFVLLSILLFSRLLLNKHWALDLLISLHAIYLAIMLLSQFFMSARIVHDRSLSDPPWAVILSFIAYYVSFYLVIFLWAGLILLKNYLF</sequence>
<evidence type="ECO:0000313" key="3">
    <source>
        <dbReference type="Proteomes" id="UP000266183"/>
    </source>
</evidence>
<keyword evidence="1" id="KW-1133">Transmembrane helix</keyword>
<organism evidence="2 3">
    <name type="scientific">Chryseolinea soli</name>
    <dbReference type="NCBI Taxonomy" id="2321403"/>
    <lineage>
        <taxon>Bacteria</taxon>
        <taxon>Pseudomonadati</taxon>
        <taxon>Bacteroidota</taxon>
        <taxon>Cytophagia</taxon>
        <taxon>Cytophagales</taxon>
        <taxon>Fulvivirgaceae</taxon>
        <taxon>Chryseolinea</taxon>
    </lineage>
</organism>
<feature type="transmembrane region" description="Helical" evidence="1">
    <location>
        <begin position="137"/>
        <end position="157"/>
    </location>
</feature>
<keyword evidence="1" id="KW-0812">Transmembrane</keyword>
<gene>
    <name evidence="2" type="ORF">D4L85_01485</name>
</gene>